<feature type="compositionally biased region" description="Polar residues" evidence="1">
    <location>
        <begin position="30"/>
        <end position="42"/>
    </location>
</feature>
<proteinExistence type="predicted"/>
<feature type="region of interest" description="Disordered" evidence="1">
    <location>
        <begin position="1"/>
        <end position="42"/>
    </location>
</feature>
<evidence type="ECO:0000256" key="1">
    <source>
        <dbReference type="SAM" id="MobiDB-lite"/>
    </source>
</evidence>
<dbReference type="AlphaFoldDB" id="A0A914VQL6"/>
<dbReference type="Proteomes" id="UP000887566">
    <property type="component" value="Unplaced"/>
</dbReference>
<reference evidence="3" key="1">
    <citation type="submission" date="2022-11" db="UniProtKB">
        <authorList>
            <consortium name="WormBaseParasite"/>
        </authorList>
    </citation>
    <scope>IDENTIFICATION</scope>
</reference>
<keyword evidence="2" id="KW-1185">Reference proteome</keyword>
<evidence type="ECO:0000313" key="2">
    <source>
        <dbReference type="Proteomes" id="UP000887566"/>
    </source>
</evidence>
<name>A0A914VQL6_9BILA</name>
<dbReference type="WBParaSite" id="PSAMB.scaffold2363size23621.g17533.t1">
    <property type="protein sequence ID" value="PSAMB.scaffold2363size23621.g17533.t1"/>
    <property type="gene ID" value="PSAMB.scaffold2363size23621.g17533"/>
</dbReference>
<organism evidence="2 3">
    <name type="scientific">Plectus sambesii</name>
    <dbReference type="NCBI Taxonomy" id="2011161"/>
    <lineage>
        <taxon>Eukaryota</taxon>
        <taxon>Metazoa</taxon>
        <taxon>Ecdysozoa</taxon>
        <taxon>Nematoda</taxon>
        <taxon>Chromadorea</taxon>
        <taxon>Plectida</taxon>
        <taxon>Plectina</taxon>
        <taxon>Plectoidea</taxon>
        <taxon>Plectidae</taxon>
        <taxon>Plectus</taxon>
    </lineage>
</organism>
<accession>A0A914VQL6</accession>
<sequence length="119" mass="12770">MSSPTMPELSAALLSSRSRRSDEQRRKRSGTTPYQCRSAPSRSSRIQLDNVLSANALSALSNERYGDIDAGGVAVCHLPSGLSVEPCKSVSLAAAAGSDCCNCYFCYDGRLSLLPCFDW</sequence>
<evidence type="ECO:0000313" key="3">
    <source>
        <dbReference type="WBParaSite" id="PSAMB.scaffold2363size23621.g17533.t1"/>
    </source>
</evidence>
<protein>
    <submittedName>
        <fullName evidence="3">Uncharacterized protein</fullName>
    </submittedName>
</protein>